<name>A0A840APY5_9HYPH</name>
<evidence type="ECO:0000313" key="5">
    <source>
        <dbReference type="Proteomes" id="UP000553963"/>
    </source>
</evidence>
<dbReference type="EMBL" id="JACIDS010000004">
    <property type="protein sequence ID" value="MBB3932339.1"/>
    <property type="molecule type" value="Genomic_DNA"/>
</dbReference>
<dbReference type="Proteomes" id="UP000553963">
    <property type="component" value="Unassembled WGS sequence"/>
</dbReference>
<comment type="caution">
    <text evidence="4">The sequence shown here is derived from an EMBL/GenBank/DDBJ whole genome shotgun (WGS) entry which is preliminary data.</text>
</comment>
<gene>
    <name evidence="4" type="ORF">GGR25_003397</name>
</gene>
<protein>
    <submittedName>
        <fullName evidence="4">Precorrin-6A/cobalt-precorrin-6A reductase</fullName>
        <ecNumber evidence="4">1.3.1.106</ecNumber>
        <ecNumber evidence="4">1.3.1.54</ecNumber>
    </submittedName>
</protein>
<proteinExistence type="predicted"/>
<keyword evidence="3 4" id="KW-0560">Oxidoreductase</keyword>
<dbReference type="RefSeq" id="WP_183399983.1">
    <property type="nucleotide sequence ID" value="NZ_JACIDS010000004.1"/>
</dbReference>
<dbReference type="PROSITE" id="PS51014">
    <property type="entry name" value="COBK_CBIJ"/>
    <property type="match status" value="1"/>
</dbReference>
<dbReference type="PANTHER" id="PTHR36925">
    <property type="entry name" value="COBALT-PRECORRIN-6A REDUCTASE"/>
    <property type="match status" value="1"/>
</dbReference>
<dbReference type="InterPro" id="IPR003723">
    <property type="entry name" value="Precorrin-6x_reduct"/>
</dbReference>
<keyword evidence="2" id="KW-0169">Cobalamin biosynthesis</keyword>
<dbReference type="GO" id="GO:0009236">
    <property type="term" value="P:cobalamin biosynthetic process"/>
    <property type="evidence" value="ECO:0007669"/>
    <property type="project" value="UniProtKB-UniPathway"/>
</dbReference>
<keyword evidence="5" id="KW-1185">Reference proteome</keyword>
<dbReference type="Pfam" id="PF02571">
    <property type="entry name" value="CbiJ"/>
    <property type="match status" value="1"/>
</dbReference>
<evidence type="ECO:0000256" key="2">
    <source>
        <dbReference type="ARBA" id="ARBA00022573"/>
    </source>
</evidence>
<organism evidence="4 5">
    <name type="scientific">Kaistia hirudinis</name>
    <dbReference type="NCBI Taxonomy" id="1293440"/>
    <lineage>
        <taxon>Bacteria</taxon>
        <taxon>Pseudomonadati</taxon>
        <taxon>Pseudomonadota</taxon>
        <taxon>Alphaproteobacteria</taxon>
        <taxon>Hyphomicrobiales</taxon>
        <taxon>Kaistiaceae</taxon>
        <taxon>Kaistia</taxon>
    </lineage>
</organism>
<dbReference type="NCBIfam" id="NF005968">
    <property type="entry name" value="PRK08057.1-2"/>
    <property type="match status" value="1"/>
</dbReference>
<dbReference type="EC" id="1.3.1.106" evidence="4"/>
<comment type="pathway">
    <text evidence="1">Cofactor biosynthesis; adenosylcobalamin biosynthesis.</text>
</comment>
<accession>A0A840APY5</accession>
<reference evidence="4 5" key="1">
    <citation type="submission" date="2020-08" db="EMBL/GenBank/DDBJ databases">
        <title>Genomic Encyclopedia of Type Strains, Phase IV (KMG-IV): sequencing the most valuable type-strain genomes for metagenomic binning, comparative biology and taxonomic classification.</title>
        <authorList>
            <person name="Goeker M."/>
        </authorList>
    </citation>
    <scope>NUCLEOTIDE SEQUENCE [LARGE SCALE GENOMIC DNA]</scope>
    <source>
        <strain evidence="4 5">DSM 25966</strain>
    </source>
</reference>
<dbReference type="NCBIfam" id="TIGR00715">
    <property type="entry name" value="precor6x_red"/>
    <property type="match status" value="1"/>
</dbReference>
<evidence type="ECO:0000313" key="4">
    <source>
        <dbReference type="EMBL" id="MBB3932339.1"/>
    </source>
</evidence>
<dbReference type="GO" id="GO:0016994">
    <property type="term" value="F:precorrin-6A reductase activity"/>
    <property type="evidence" value="ECO:0007669"/>
    <property type="project" value="UniProtKB-EC"/>
</dbReference>
<dbReference type="EC" id="1.3.1.54" evidence="4"/>
<dbReference type="UniPathway" id="UPA00148"/>
<dbReference type="AlphaFoldDB" id="A0A840APY5"/>
<sequence length="248" mass="26687">MTLDILVLGGTTEGRELALRLAGDRRFRAILSLAGRTSEPLAIPLPTRIGGFGGAEGLADYIADNRIRALVVATHPFAARIAVNAALAAKRTGIPAIRLLRPAWVRQAGDDWHEFPSLEALADALGPAPRKVFVTVGRQEAHVFERAPQHHYLFRSIDPIDPPLRLPRAAFLLARGPFAVEDEMALMRAQGIEILVAKTSGGEATYAKIEAARRLGIPVYLVARPAAADLAEVGSVDAAMDWIEALMP</sequence>
<evidence type="ECO:0000256" key="1">
    <source>
        <dbReference type="ARBA" id="ARBA00004953"/>
    </source>
</evidence>
<evidence type="ECO:0000256" key="3">
    <source>
        <dbReference type="ARBA" id="ARBA00023002"/>
    </source>
</evidence>
<dbReference type="PANTHER" id="PTHR36925:SF1">
    <property type="entry name" value="COBALT-PRECORRIN-6A REDUCTASE"/>
    <property type="match status" value="1"/>
</dbReference>